<dbReference type="AlphaFoldDB" id="A0A395JSQ2"/>
<name>A0A395JSQ2_9GAMM</name>
<dbReference type="RefSeq" id="WP_113953056.1">
    <property type="nucleotide sequence ID" value="NZ_QNRT01000001.1"/>
</dbReference>
<dbReference type="InterPro" id="IPR003358">
    <property type="entry name" value="tRNA_(Gua-N-7)_MeTrfase_Trmb"/>
</dbReference>
<dbReference type="PROSITE" id="PS51625">
    <property type="entry name" value="SAM_MT_TRMB"/>
    <property type="match status" value="1"/>
</dbReference>
<dbReference type="PANTHER" id="PTHR23417:SF14">
    <property type="entry name" value="PENTACOTRIPEPTIDE-REPEAT REGION OF PRORP DOMAIN-CONTAINING PROTEIN"/>
    <property type="match status" value="1"/>
</dbReference>
<proteinExistence type="inferred from homology"/>
<dbReference type="Proteomes" id="UP000253083">
    <property type="component" value="Unassembled WGS sequence"/>
</dbReference>
<dbReference type="CDD" id="cd02440">
    <property type="entry name" value="AdoMet_MTases"/>
    <property type="match status" value="1"/>
</dbReference>
<sequence length="229" mass="25974">MTDEQHHRHIRSFVRREGKLTTGQSNAIEQLWPTHGVDLSNSLLAFDTLFARSAPTVLEIGFGNGLSLADMAEQHPELNFFGVEVHRPGVGSLLVQVKQRGLENVRVSQDDAVQVLEQQVPEGSLHRVQIFFPDPWHKKRHHKRRLLQAEFVAALVQRLAPGGTIHVATDWEHYAEHILEVLAANTDLENTSTHEHGYVDKPAYRPDTKYEARGIRLGHGVWDLVFKKN</sequence>
<protein>
    <recommendedName>
        <fullName evidence="9">tRNA (guanine-N(7)-)-methyltransferase</fullName>
        <ecNumber evidence="9">2.1.1.33</ecNumber>
    </recommendedName>
    <alternativeName>
        <fullName evidence="9">tRNA (guanine(46)-N(7))-methyltransferase</fullName>
    </alternativeName>
    <alternativeName>
        <fullName evidence="9">tRNA(m7G46)-methyltransferase</fullName>
    </alternativeName>
</protein>
<evidence type="ECO:0000256" key="4">
    <source>
        <dbReference type="ARBA" id="ARBA00022679"/>
    </source>
</evidence>
<dbReference type="GO" id="GO:0043527">
    <property type="term" value="C:tRNA methyltransferase complex"/>
    <property type="evidence" value="ECO:0007669"/>
    <property type="project" value="TreeGrafter"/>
</dbReference>
<gene>
    <name evidence="9" type="primary">trmB</name>
    <name evidence="10" type="ORF">DFR28_101882</name>
</gene>
<dbReference type="SUPFAM" id="SSF53335">
    <property type="entry name" value="S-adenosyl-L-methionine-dependent methyltransferases"/>
    <property type="match status" value="1"/>
</dbReference>
<keyword evidence="11" id="KW-1185">Reference proteome</keyword>
<reference evidence="10 11" key="1">
    <citation type="submission" date="2018-06" db="EMBL/GenBank/DDBJ databases">
        <title>Genomic Encyclopedia of Type Strains, Phase IV (KMG-IV): sequencing the most valuable type-strain genomes for metagenomic binning, comparative biology and taxonomic classification.</title>
        <authorList>
            <person name="Goeker M."/>
        </authorList>
    </citation>
    <scope>NUCLEOTIDE SEQUENCE [LARGE SCALE GENOMIC DNA]</scope>
    <source>
        <strain evidence="10 11">DSM 24032</strain>
    </source>
</reference>
<dbReference type="PANTHER" id="PTHR23417">
    <property type="entry name" value="3-DEOXY-D-MANNO-OCTULOSONIC-ACID TRANSFERASE/TRNA GUANINE-N 7 - -METHYLTRANSFERASE"/>
    <property type="match status" value="1"/>
</dbReference>
<dbReference type="GO" id="GO:0008176">
    <property type="term" value="F:tRNA (guanine(46)-N7)-methyltransferase activity"/>
    <property type="evidence" value="ECO:0007669"/>
    <property type="project" value="UniProtKB-UniRule"/>
</dbReference>
<evidence type="ECO:0000256" key="8">
    <source>
        <dbReference type="ARBA" id="ARBA00060767"/>
    </source>
</evidence>
<feature type="binding site" evidence="9">
    <location>
        <position position="59"/>
    </location>
    <ligand>
        <name>S-adenosyl-L-methionine</name>
        <dbReference type="ChEBI" id="CHEBI:59789"/>
    </ligand>
</feature>
<comment type="caution">
    <text evidence="10">The sequence shown here is derived from an EMBL/GenBank/DDBJ whole genome shotgun (WGS) entry which is preliminary data.</text>
</comment>
<dbReference type="UniPathway" id="UPA00989"/>
<keyword evidence="6 9" id="KW-0819">tRNA processing</keyword>
<evidence type="ECO:0000256" key="5">
    <source>
        <dbReference type="ARBA" id="ARBA00022691"/>
    </source>
</evidence>
<evidence type="ECO:0000313" key="10">
    <source>
        <dbReference type="EMBL" id="RBP53496.1"/>
    </source>
</evidence>
<dbReference type="Pfam" id="PF02390">
    <property type="entry name" value="Methyltransf_4"/>
    <property type="match status" value="1"/>
</dbReference>
<evidence type="ECO:0000256" key="9">
    <source>
        <dbReference type="HAMAP-Rule" id="MF_01057"/>
    </source>
</evidence>
<evidence type="ECO:0000313" key="11">
    <source>
        <dbReference type="Proteomes" id="UP000253083"/>
    </source>
</evidence>
<feature type="binding site" evidence="9">
    <location>
        <position position="111"/>
    </location>
    <ligand>
        <name>S-adenosyl-L-methionine</name>
        <dbReference type="ChEBI" id="CHEBI:59789"/>
    </ligand>
</feature>
<comment type="caution">
    <text evidence="9">Lacks conserved residue(s) required for the propagation of feature annotation.</text>
</comment>
<evidence type="ECO:0000256" key="1">
    <source>
        <dbReference type="ARBA" id="ARBA00000142"/>
    </source>
</evidence>
<dbReference type="HAMAP" id="MF_01057">
    <property type="entry name" value="tRNA_methyltr_TrmB"/>
    <property type="match status" value="1"/>
</dbReference>
<feature type="binding site" evidence="9">
    <location>
        <begin position="208"/>
        <end position="211"/>
    </location>
    <ligand>
        <name>substrate</name>
    </ligand>
</feature>
<feature type="binding site" evidence="9">
    <location>
        <position position="170"/>
    </location>
    <ligand>
        <name>substrate</name>
    </ligand>
</feature>
<dbReference type="FunFam" id="3.40.50.150:FF:000035">
    <property type="entry name" value="tRNA (guanine-N(7)-)-methyltransferase"/>
    <property type="match status" value="1"/>
</dbReference>
<evidence type="ECO:0000256" key="3">
    <source>
        <dbReference type="ARBA" id="ARBA00022603"/>
    </source>
</evidence>
<dbReference type="NCBIfam" id="TIGR00091">
    <property type="entry name" value="tRNA (guanosine(46)-N7)-methyltransferase TrmB"/>
    <property type="match status" value="1"/>
</dbReference>
<evidence type="ECO:0000256" key="2">
    <source>
        <dbReference type="ARBA" id="ARBA00003015"/>
    </source>
</evidence>
<dbReference type="OrthoDB" id="9802090at2"/>
<comment type="pathway">
    <text evidence="7 9">tRNA modification; N(7)-methylguanine-tRNA biosynthesis.</text>
</comment>
<comment type="catalytic activity">
    <reaction evidence="1 9">
        <text>guanosine(46) in tRNA + S-adenosyl-L-methionine = N(7)-methylguanosine(46) in tRNA + S-adenosyl-L-homocysteine</text>
        <dbReference type="Rhea" id="RHEA:42708"/>
        <dbReference type="Rhea" id="RHEA-COMP:10188"/>
        <dbReference type="Rhea" id="RHEA-COMP:10189"/>
        <dbReference type="ChEBI" id="CHEBI:57856"/>
        <dbReference type="ChEBI" id="CHEBI:59789"/>
        <dbReference type="ChEBI" id="CHEBI:74269"/>
        <dbReference type="ChEBI" id="CHEBI:74480"/>
        <dbReference type="EC" id="2.1.1.33"/>
    </reaction>
</comment>
<accession>A0A395JSQ2</accession>
<dbReference type="InParanoid" id="A0A395JSQ2"/>
<comment type="similarity">
    <text evidence="8 9">Belongs to the class I-like SAM-binding methyltransferase superfamily. TrmB family.</text>
</comment>
<evidence type="ECO:0000256" key="6">
    <source>
        <dbReference type="ARBA" id="ARBA00022694"/>
    </source>
</evidence>
<keyword evidence="4 9" id="KW-0808">Transferase</keyword>
<dbReference type="FunCoup" id="A0A395JSQ2">
    <property type="interactions" value="339"/>
</dbReference>
<dbReference type="EMBL" id="QNRT01000001">
    <property type="protein sequence ID" value="RBP53496.1"/>
    <property type="molecule type" value="Genomic_DNA"/>
</dbReference>
<dbReference type="InterPro" id="IPR055361">
    <property type="entry name" value="tRNA_methyltr_TrmB_bact"/>
</dbReference>
<organism evidence="10 11">
    <name type="scientific">Arenicella xantha</name>
    <dbReference type="NCBI Taxonomy" id="644221"/>
    <lineage>
        <taxon>Bacteria</taxon>
        <taxon>Pseudomonadati</taxon>
        <taxon>Pseudomonadota</taxon>
        <taxon>Gammaproteobacteria</taxon>
        <taxon>Arenicellales</taxon>
        <taxon>Arenicellaceae</taxon>
        <taxon>Arenicella</taxon>
    </lineage>
</organism>
<dbReference type="InterPro" id="IPR029063">
    <property type="entry name" value="SAM-dependent_MTases_sf"/>
</dbReference>
<feature type="binding site" evidence="9">
    <location>
        <position position="138"/>
    </location>
    <ligand>
        <name>substrate</name>
    </ligand>
</feature>
<feature type="binding site" evidence="9">
    <location>
        <position position="134"/>
    </location>
    <ligand>
        <name>S-adenosyl-L-methionine</name>
        <dbReference type="ChEBI" id="CHEBI:59789"/>
    </ligand>
</feature>
<dbReference type="Gene3D" id="3.40.50.150">
    <property type="entry name" value="Vaccinia Virus protein VP39"/>
    <property type="match status" value="1"/>
</dbReference>
<feature type="binding site" evidence="9">
    <location>
        <position position="84"/>
    </location>
    <ligand>
        <name>S-adenosyl-L-methionine</name>
        <dbReference type="ChEBI" id="CHEBI:59789"/>
    </ligand>
</feature>
<comment type="function">
    <text evidence="2 9">Catalyzes the formation of N(7)-methylguanine at position 46 (m7G46) in tRNA.</text>
</comment>
<evidence type="ECO:0000256" key="7">
    <source>
        <dbReference type="ARBA" id="ARBA00060552"/>
    </source>
</evidence>
<keyword evidence="3 9" id="KW-0489">Methyltransferase</keyword>
<keyword evidence="5 9" id="KW-0949">S-adenosyl-L-methionine</keyword>
<dbReference type="EC" id="2.1.1.33" evidence="9"/>